<sequence>MACCAAFCCLKSTLTITTAWLTFKFFNKLANSTVNSTDLAFAVVGKITKSEPYAKCLSSSSSLLACPSVITISDDLDALAAELTGKTGNGRLPLDAYANADLFLSASTIQTFLPSECQTLAR</sequence>
<evidence type="ECO:0000313" key="2">
    <source>
        <dbReference type="EMBL" id="KGF94739.1"/>
    </source>
</evidence>
<proteinExistence type="predicted"/>
<evidence type="ECO:0000256" key="1">
    <source>
        <dbReference type="SAM" id="SignalP"/>
    </source>
</evidence>
<evidence type="ECO:0000313" key="3">
    <source>
        <dbReference type="Proteomes" id="UP000030355"/>
    </source>
</evidence>
<keyword evidence="1" id="KW-0732">Signal</keyword>
<feature type="signal peptide" evidence="1">
    <location>
        <begin position="1"/>
        <end position="19"/>
    </location>
</feature>
<gene>
    <name evidence="2" type="ORF">EU95_1957</name>
</gene>
<protein>
    <submittedName>
        <fullName evidence="2">Uncharacterized protein</fullName>
    </submittedName>
</protein>
<dbReference type="AlphaFoldDB" id="A0A0A2A2I7"/>
<organism evidence="2 3">
    <name type="scientific">Prochlorococcus marinus str. MIT 9201</name>
    <dbReference type="NCBI Taxonomy" id="93057"/>
    <lineage>
        <taxon>Bacteria</taxon>
        <taxon>Bacillati</taxon>
        <taxon>Cyanobacteriota</taxon>
        <taxon>Cyanophyceae</taxon>
        <taxon>Synechococcales</taxon>
        <taxon>Prochlorococcaceae</taxon>
        <taxon>Prochlorococcus</taxon>
    </lineage>
</organism>
<name>A0A0A2A2I7_PROMR</name>
<accession>A0A0A2A2I7</accession>
<comment type="caution">
    <text evidence="2">The sequence shown here is derived from an EMBL/GenBank/DDBJ whole genome shotgun (WGS) entry which is preliminary data.</text>
</comment>
<dbReference type="Proteomes" id="UP000030355">
    <property type="component" value="Unassembled WGS sequence"/>
</dbReference>
<reference evidence="3" key="1">
    <citation type="journal article" date="2014" name="Sci. Data">
        <title>Genomes of diverse isolates of the marine cyanobacterium Prochlorococcus.</title>
        <authorList>
            <person name="Biller S."/>
            <person name="Berube P."/>
            <person name="Thompson J."/>
            <person name="Kelly L."/>
            <person name="Roggensack S."/>
            <person name="Awad L."/>
            <person name="Roache-Johnson K."/>
            <person name="Ding H."/>
            <person name="Giovannoni S.J."/>
            <person name="Moore L.R."/>
            <person name="Chisholm S.W."/>
        </authorList>
    </citation>
    <scope>NUCLEOTIDE SEQUENCE [LARGE SCALE GENOMIC DNA]</scope>
    <source>
        <strain evidence="3">MIT 9201</strain>
    </source>
</reference>
<feature type="chain" id="PRO_5001996969" evidence="1">
    <location>
        <begin position="20"/>
        <end position="122"/>
    </location>
</feature>
<dbReference type="EMBL" id="JNAL01000018">
    <property type="protein sequence ID" value="KGF94739.1"/>
    <property type="molecule type" value="Genomic_DNA"/>
</dbReference>
<dbReference type="STRING" id="93057.EU95_1957"/>